<dbReference type="AlphaFoldDB" id="A0A812T7W3"/>
<feature type="region of interest" description="Disordered" evidence="5">
    <location>
        <begin position="250"/>
        <end position="270"/>
    </location>
</feature>
<dbReference type="InterPro" id="IPR008580">
    <property type="entry name" value="PPPDE_dom"/>
</dbReference>
<name>A0A812T7W3_9DINO</name>
<evidence type="ECO:0000256" key="1">
    <source>
        <dbReference type="ARBA" id="ARBA00008140"/>
    </source>
</evidence>
<dbReference type="Pfam" id="PF05903">
    <property type="entry name" value="Peptidase_C97"/>
    <property type="match status" value="1"/>
</dbReference>
<organism evidence="7 8">
    <name type="scientific">Symbiodinium natans</name>
    <dbReference type="NCBI Taxonomy" id="878477"/>
    <lineage>
        <taxon>Eukaryota</taxon>
        <taxon>Sar</taxon>
        <taxon>Alveolata</taxon>
        <taxon>Dinophyceae</taxon>
        <taxon>Suessiales</taxon>
        <taxon>Symbiodiniaceae</taxon>
        <taxon>Symbiodinium</taxon>
    </lineage>
</organism>
<dbReference type="Gene3D" id="3.90.1720.30">
    <property type="entry name" value="PPPDE domains"/>
    <property type="match status" value="1"/>
</dbReference>
<evidence type="ECO:0000256" key="5">
    <source>
        <dbReference type="SAM" id="MobiDB-lite"/>
    </source>
</evidence>
<evidence type="ECO:0000313" key="7">
    <source>
        <dbReference type="EMBL" id="CAE7513155.1"/>
    </source>
</evidence>
<dbReference type="EMBL" id="CAJNDS010002528">
    <property type="protein sequence ID" value="CAE7513155.1"/>
    <property type="molecule type" value="Genomic_DNA"/>
</dbReference>
<dbReference type="PROSITE" id="PS51858">
    <property type="entry name" value="PPPDE"/>
    <property type="match status" value="1"/>
</dbReference>
<feature type="coiled-coil region" evidence="4">
    <location>
        <begin position="431"/>
        <end position="647"/>
    </location>
</feature>
<dbReference type="Proteomes" id="UP000604046">
    <property type="component" value="Unassembled WGS sequence"/>
</dbReference>
<evidence type="ECO:0000313" key="8">
    <source>
        <dbReference type="Proteomes" id="UP000604046"/>
    </source>
</evidence>
<dbReference type="InterPro" id="IPR042266">
    <property type="entry name" value="PPPDE_sf"/>
</dbReference>
<evidence type="ECO:0000256" key="3">
    <source>
        <dbReference type="ARBA" id="ARBA00022801"/>
    </source>
</evidence>
<evidence type="ECO:0000256" key="4">
    <source>
        <dbReference type="SAM" id="Coils"/>
    </source>
</evidence>
<dbReference type="PANTHER" id="PTHR12378:SF80">
    <property type="entry name" value="IP06716P-RELATED"/>
    <property type="match status" value="1"/>
</dbReference>
<feature type="domain" description="PPPDE" evidence="6">
    <location>
        <begin position="682"/>
        <end position="799"/>
    </location>
</feature>
<sequence>MPTMQVGAQTVAALPTQVAGTVMPGVQTVPGIQYAGTPTYPYMGQNVPMPTYASTPLASLPTSTWIQPAPASAQMPAFPTTIPTSQYPAPTYPYPVYPGSVPLASAAPHSMPTTVVAHPTGASSSTAPAPQQPVLASSQEAGVEAKVSAAPLVPAPTPTNTPVMHSIGGASSPVMQSMGAASTPVMQSQSPMAQSFVVTGTPTAPMMTSLPAASPAAAAASALPASPLPAAAASSPFGVPASLPATNVSVKTQSKDLRKPGKKPKKGKNKFGFGRFRCEALGLLEEEQASPGLAPILVSGLGAKICLTSLDLASSLEHWLPHLLCEIEAMRWRLSRPLANAEVVAERRRLSRDLEELEDCRRLSVSSWKEVCNRWDDDMFVSQCVVFIGVKFERRFRDPGIDADTSSSGALYFGASRDVRLSMWQTHLSELSAEQKEAEKLRQDTSSLRSKLSSCEAEASDRARRLVETRVQVQDKVRELASTHEQLNKKFIEVAKEREVSDQLRLENGQLIAAMKEAERKFVAVQAEVASLKAELMADKVQLTRVQARNTELEANSDELRARSRELEEELAQESQASSEAAQRLQLQERQIEDLQRQCGQEQAEAQQARQECQRLSKEAEAGQAQMVALTQELEAQRELVLSMEAELVRGQKELCEAVFCRLRELFESYVYTEEGSCAHDVTGTAPVQVVNEVLRPLGTGAFHAAVEVHGREWSYGQTARGPGIFENQPAACGQHSYREAIHMGFTDFSPFEVQMILAEMAKRWRGRDYDVLSKNCCHFSDELCQLLGVGQLPSWVGS</sequence>
<feature type="compositionally biased region" description="Basic residues" evidence="5">
    <location>
        <begin position="260"/>
        <end position="269"/>
    </location>
</feature>
<dbReference type="SMART" id="SM01179">
    <property type="entry name" value="DUF862"/>
    <property type="match status" value="1"/>
</dbReference>
<comment type="similarity">
    <text evidence="1">Belongs to the DeSI family.</text>
</comment>
<keyword evidence="8" id="KW-1185">Reference proteome</keyword>
<protein>
    <submittedName>
        <fullName evidence="7">Desi2 protein</fullName>
    </submittedName>
</protein>
<dbReference type="GO" id="GO:0101005">
    <property type="term" value="F:deubiquitinase activity"/>
    <property type="evidence" value="ECO:0007669"/>
    <property type="project" value="TreeGrafter"/>
</dbReference>
<dbReference type="GO" id="GO:0006508">
    <property type="term" value="P:proteolysis"/>
    <property type="evidence" value="ECO:0007669"/>
    <property type="project" value="UniProtKB-KW"/>
</dbReference>
<comment type="caution">
    <text evidence="7">The sequence shown here is derived from an EMBL/GenBank/DDBJ whole genome shotgun (WGS) entry which is preliminary data.</text>
</comment>
<dbReference type="GO" id="GO:0016579">
    <property type="term" value="P:protein deubiquitination"/>
    <property type="evidence" value="ECO:0007669"/>
    <property type="project" value="TreeGrafter"/>
</dbReference>
<dbReference type="PANTHER" id="PTHR12378">
    <property type="entry name" value="DESUMOYLATING ISOPEPTIDASE"/>
    <property type="match status" value="1"/>
</dbReference>
<gene>
    <name evidence="7" type="primary">desi2</name>
    <name evidence="7" type="ORF">SNAT2548_LOCUS28725</name>
</gene>
<evidence type="ECO:0000256" key="2">
    <source>
        <dbReference type="ARBA" id="ARBA00022670"/>
    </source>
</evidence>
<feature type="compositionally biased region" description="Polar residues" evidence="5">
    <location>
        <begin position="121"/>
        <end position="140"/>
    </location>
</feature>
<reference evidence="7" key="1">
    <citation type="submission" date="2021-02" db="EMBL/GenBank/DDBJ databases">
        <authorList>
            <person name="Dougan E. K."/>
            <person name="Rhodes N."/>
            <person name="Thang M."/>
            <person name="Chan C."/>
        </authorList>
    </citation>
    <scope>NUCLEOTIDE SEQUENCE</scope>
</reference>
<feature type="region of interest" description="Disordered" evidence="5">
    <location>
        <begin position="117"/>
        <end position="187"/>
    </location>
</feature>
<accession>A0A812T7W3</accession>
<proteinExistence type="inferred from homology"/>
<keyword evidence="2" id="KW-0645">Protease</keyword>
<evidence type="ECO:0000259" key="6">
    <source>
        <dbReference type="PROSITE" id="PS51858"/>
    </source>
</evidence>
<dbReference type="OrthoDB" id="408732at2759"/>
<keyword evidence="4" id="KW-0175">Coiled coil</keyword>
<keyword evidence="3" id="KW-0378">Hydrolase</keyword>